<feature type="transmembrane region" description="Helical" evidence="1">
    <location>
        <begin position="119"/>
        <end position="136"/>
    </location>
</feature>
<sequence length="542" mass="61881">METLIYSLPLRLIGTLILVGWSVKVGEQAFFSTNRFRLSYPTVLGISFLLFVLFRCVYAENREQNVDNSTWIASALTIGKASDPLHTLFNYADGRPLAILPLALVEVVGIPVDYRVTNFICVLLWCLTLWLFGRILNRYLDAKITAVLLWLPMLLLSTLSKHDFISFNTEVTGNLWLILALFLILRLNPRSSMGALGIGFWLGCLPFVKFQTVPMGLVLGLLAGWKLFRARQFGSLLGLLAGAVLPVALLVGYYASFDELDAFWGDYFSNYFVYSYTTEYSSLSAASRFSPIRIAKFVFYSHRTLGYWFGMLGGILVATWMYLRRPMVGSAAQKERLWFGFGWFLASLYAVLQAGNDYYHYLLFLIFPSLFLGSVFYGLIDLAAARKGLIVVGGLVLLQAIVNGVTRIPLDTHPGEPLFQAISTEIRNRSQPDEGLVVWGYLDRLYGYARRPMGYRASNTFWVYFPSSTREFRERQFLEDLEHNRPRLFVDAISPRISVFSDSTYYFERFPAINAYIRQHYQLVKTIEDVRIFERKPPVITN</sequence>
<keyword evidence="3" id="KW-1185">Reference proteome</keyword>
<name>A0ABW0I9F8_9BACT</name>
<dbReference type="Proteomes" id="UP001596106">
    <property type="component" value="Unassembled WGS sequence"/>
</dbReference>
<feature type="transmembrane region" description="Helical" evidence="1">
    <location>
        <begin position="236"/>
        <end position="255"/>
    </location>
</feature>
<evidence type="ECO:0000313" key="3">
    <source>
        <dbReference type="Proteomes" id="UP001596106"/>
    </source>
</evidence>
<feature type="transmembrane region" description="Helical" evidence="1">
    <location>
        <begin position="335"/>
        <end position="352"/>
    </location>
</feature>
<protein>
    <recommendedName>
        <fullName evidence="4">Glycosyltransferase RgtA/B/C/D-like domain-containing protein</fullName>
    </recommendedName>
</protein>
<evidence type="ECO:0000313" key="2">
    <source>
        <dbReference type="EMBL" id="MFC5410171.1"/>
    </source>
</evidence>
<organism evidence="2 3">
    <name type="scientific">Larkinella bovis</name>
    <dbReference type="NCBI Taxonomy" id="683041"/>
    <lineage>
        <taxon>Bacteria</taxon>
        <taxon>Pseudomonadati</taxon>
        <taxon>Bacteroidota</taxon>
        <taxon>Cytophagia</taxon>
        <taxon>Cytophagales</taxon>
        <taxon>Spirosomataceae</taxon>
        <taxon>Larkinella</taxon>
    </lineage>
</organism>
<reference evidence="3" key="1">
    <citation type="journal article" date="2019" name="Int. J. Syst. Evol. Microbiol.">
        <title>The Global Catalogue of Microorganisms (GCM) 10K type strain sequencing project: providing services to taxonomists for standard genome sequencing and annotation.</title>
        <authorList>
            <consortium name="The Broad Institute Genomics Platform"/>
            <consortium name="The Broad Institute Genome Sequencing Center for Infectious Disease"/>
            <person name="Wu L."/>
            <person name="Ma J."/>
        </authorList>
    </citation>
    <scope>NUCLEOTIDE SEQUENCE [LARGE SCALE GENOMIC DNA]</scope>
    <source>
        <strain evidence="3">CCUG 55250</strain>
    </source>
</reference>
<evidence type="ECO:0008006" key="4">
    <source>
        <dbReference type="Google" id="ProtNLM"/>
    </source>
</evidence>
<feature type="transmembrane region" description="Helical" evidence="1">
    <location>
        <begin position="38"/>
        <end position="58"/>
    </location>
</feature>
<proteinExistence type="predicted"/>
<feature type="transmembrane region" description="Helical" evidence="1">
    <location>
        <begin position="358"/>
        <end position="380"/>
    </location>
</feature>
<evidence type="ECO:0000256" key="1">
    <source>
        <dbReference type="SAM" id="Phobius"/>
    </source>
</evidence>
<dbReference type="RefSeq" id="WP_379845300.1">
    <property type="nucleotide sequence ID" value="NZ_JBHSMA010000003.1"/>
</dbReference>
<keyword evidence="1" id="KW-0812">Transmembrane</keyword>
<feature type="transmembrane region" description="Helical" evidence="1">
    <location>
        <begin position="200"/>
        <end position="224"/>
    </location>
</feature>
<gene>
    <name evidence="2" type="ORF">ACFPMF_12675</name>
</gene>
<dbReference type="EMBL" id="JBHSMA010000003">
    <property type="protein sequence ID" value="MFC5410171.1"/>
    <property type="molecule type" value="Genomic_DNA"/>
</dbReference>
<feature type="transmembrane region" description="Helical" evidence="1">
    <location>
        <begin position="305"/>
        <end position="323"/>
    </location>
</feature>
<feature type="transmembrane region" description="Helical" evidence="1">
    <location>
        <begin position="171"/>
        <end position="188"/>
    </location>
</feature>
<comment type="caution">
    <text evidence="2">The sequence shown here is derived from an EMBL/GenBank/DDBJ whole genome shotgun (WGS) entry which is preliminary data.</text>
</comment>
<keyword evidence="1" id="KW-0472">Membrane</keyword>
<feature type="transmembrane region" description="Helical" evidence="1">
    <location>
        <begin position="6"/>
        <end position="26"/>
    </location>
</feature>
<keyword evidence="1" id="KW-1133">Transmembrane helix</keyword>
<accession>A0ABW0I9F8</accession>